<dbReference type="SUPFAM" id="SSF50494">
    <property type="entry name" value="Trypsin-like serine proteases"/>
    <property type="match status" value="1"/>
</dbReference>
<keyword evidence="5" id="KW-1015">Disulfide bond</keyword>
<feature type="region of interest" description="Disordered" evidence="6">
    <location>
        <begin position="1"/>
        <end position="30"/>
    </location>
</feature>
<keyword evidence="8" id="KW-1185">Reference proteome</keyword>
<evidence type="ECO:0000256" key="1">
    <source>
        <dbReference type="ARBA" id="ARBA00007664"/>
    </source>
</evidence>
<protein>
    <recommendedName>
        <fullName evidence="9">Streptogrisin B</fullName>
    </recommendedName>
</protein>
<dbReference type="AlphaFoldDB" id="A0A4V2YPK6"/>
<dbReference type="PRINTS" id="PR00861">
    <property type="entry name" value="ALYTICPTASE"/>
</dbReference>
<evidence type="ECO:0000256" key="5">
    <source>
        <dbReference type="ARBA" id="ARBA00023157"/>
    </source>
</evidence>
<comment type="caution">
    <text evidence="7">The sequence shown here is derived from an EMBL/GenBank/DDBJ whole genome shotgun (WGS) entry which is preliminary data.</text>
</comment>
<comment type="similarity">
    <text evidence="1">Belongs to the peptidase S1 family.</text>
</comment>
<dbReference type="InterPro" id="IPR001316">
    <property type="entry name" value="Pept_S1A_streptogrisin"/>
</dbReference>
<proteinExistence type="inferred from homology"/>
<dbReference type="InterPro" id="IPR009003">
    <property type="entry name" value="Peptidase_S1_PA"/>
</dbReference>
<keyword evidence="4" id="KW-0720">Serine protease</keyword>
<evidence type="ECO:0000256" key="4">
    <source>
        <dbReference type="ARBA" id="ARBA00022825"/>
    </source>
</evidence>
<dbReference type="OrthoDB" id="8781117at2"/>
<dbReference type="Proteomes" id="UP000294513">
    <property type="component" value="Unassembled WGS sequence"/>
</dbReference>
<evidence type="ECO:0000313" key="7">
    <source>
        <dbReference type="EMBL" id="TDD58577.1"/>
    </source>
</evidence>
<organism evidence="7 8">
    <name type="scientific">Actinomadura rubrisoli</name>
    <dbReference type="NCBI Taxonomy" id="2530368"/>
    <lineage>
        <taxon>Bacteria</taxon>
        <taxon>Bacillati</taxon>
        <taxon>Actinomycetota</taxon>
        <taxon>Actinomycetes</taxon>
        <taxon>Streptosporangiales</taxon>
        <taxon>Thermomonosporaceae</taxon>
        <taxon>Actinomadura</taxon>
    </lineage>
</organism>
<dbReference type="Gene3D" id="2.40.10.10">
    <property type="entry name" value="Trypsin-like serine proteases"/>
    <property type="match status" value="2"/>
</dbReference>
<accession>A0A4V2YPK6</accession>
<sequence>MTGPEPATGQEPEPGTDEPPGLFGAPKPEGGEPIFARGGVRCTLSFNVRKSGTYYFLTTGACAEVGLKIYADPALTVELGTVVAVTNTATGLVRYVNPRVERPGSVRTPTGSQDVTAARSPEVGRRACRTSAVTGIKCGTVTARDQSVRFQKGTITGLARTTICTRRGETPGAPYLSGTFALGLRMGAGENCAGGGSSFFQPIDEVLSAFGVNVY</sequence>
<evidence type="ECO:0000256" key="6">
    <source>
        <dbReference type="SAM" id="MobiDB-lite"/>
    </source>
</evidence>
<dbReference type="CDD" id="cd21112">
    <property type="entry name" value="alphaLP-like"/>
    <property type="match status" value="1"/>
</dbReference>
<keyword evidence="3" id="KW-0378">Hydrolase</keyword>
<evidence type="ECO:0000256" key="2">
    <source>
        <dbReference type="ARBA" id="ARBA00022670"/>
    </source>
</evidence>
<dbReference type="GO" id="GO:0004252">
    <property type="term" value="F:serine-type endopeptidase activity"/>
    <property type="evidence" value="ECO:0007669"/>
    <property type="project" value="InterPro"/>
</dbReference>
<gene>
    <name evidence="7" type="ORF">E1298_47045</name>
</gene>
<dbReference type="InterPro" id="IPR043504">
    <property type="entry name" value="Peptidase_S1_PA_chymotrypsin"/>
</dbReference>
<dbReference type="EMBL" id="SMKU01000714">
    <property type="protein sequence ID" value="TDD58577.1"/>
    <property type="molecule type" value="Genomic_DNA"/>
</dbReference>
<keyword evidence="2" id="KW-0645">Protease</keyword>
<reference evidence="7 8" key="1">
    <citation type="submission" date="2019-03" db="EMBL/GenBank/DDBJ databases">
        <title>Draft genome sequences of novel Actinobacteria.</title>
        <authorList>
            <person name="Sahin N."/>
            <person name="Ay H."/>
            <person name="Saygin H."/>
        </authorList>
    </citation>
    <scope>NUCLEOTIDE SEQUENCE [LARGE SCALE GENOMIC DNA]</scope>
    <source>
        <strain evidence="7 8">H3C3</strain>
    </source>
</reference>
<evidence type="ECO:0000313" key="8">
    <source>
        <dbReference type="Proteomes" id="UP000294513"/>
    </source>
</evidence>
<name>A0A4V2YPK6_9ACTN</name>
<dbReference type="RefSeq" id="WP_131903819.1">
    <property type="nucleotide sequence ID" value="NZ_SMKU01000714.1"/>
</dbReference>
<dbReference type="GO" id="GO:0006508">
    <property type="term" value="P:proteolysis"/>
    <property type="evidence" value="ECO:0007669"/>
    <property type="project" value="UniProtKB-KW"/>
</dbReference>
<evidence type="ECO:0000256" key="3">
    <source>
        <dbReference type="ARBA" id="ARBA00022801"/>
    </source>
</evidence>
<evidence type="ECO:0008006" key="9">
    <source>
        <dbReference type="Google" id="ProtNLM"/>
    </source>
</evidence>